<keyword evidence="3" id="KW-1185">Reference proteome</keyword>
<dbReference type="EMBL" id="JAXHDO010000001">
    <property type="protein sequence ID" value="MDY4336529.1"/>
    <property type="molecule type" value="Genomic_DNA"/>
</dbReference>
<comment type="caution">
    <text evidence="2">The sequence shown here is derived from an EMBL/GenBank/DDBJ whole genome shotgun (WGS) entry which is preliminary data.</text>
</comment>
<reference evidence="2 3" key="1">
    <citation type="submission" date="2023-11" db="EMBL/GenBank/DDBJ databases">
        <title>Streptococcus wuxiensis sp. nov., Streptococcus jiangnanensis sp. nov., Streptococcus fermentans sp. nov., three novel members of the genus Streptococcus isolated from breast milk.</title>
        <authorList>
            <person name="Zhou Y."/>
            <person name="Yang B."/>
        </authorList>
    </citation>
    <scope>NUCLEOTIDE SEQUENCE [LARGE SCALE GENOMIC DNA]</scope>
    <source>
        <strain evidence="2 3">21WXBC0057M1</strain>
    </source>
</reference>
<name>A0ABU5FTN5_9STRE</name>
<evidence type="ECO:0000313" key="3">
    <source>
        <dbReference type="Proteomes" id="UP001272345"/>
    </source>
</evidence>
<gene>
    <name evidence="2" type="ORF">SPC83_00100</name>
</gene>
<protein>
    <submittedName>
        <fullName evidence="2">Panacea domain-containing protein</fullName>
    </submittedName>
</protein>
<dbReference type="RefSeq" id="WP_320693352.1">
    <property type="nucleotide sequence ID" value="NZ_JAXHDO010000001.1"/>
</dbReference>
<accession>A0ABU5FTN5</accession>
<proteinExistence type="predicted"/>
<feature type="domain" description="Antitoxin SocA-like Panacea" evidence="1">
    <location>
        <begin position="29"/>
        <end position="134"/>
    </location>
</feature>
<organism evidence="2 3">
    <name type="scientific">Streptococcus wuxiensis</name>
    <dbReference type="NCBI Taxonomy" id="3095078"/>
    <lineage>
        <taxon>Bacteria</taxon>
        <taxon>Bacillati</taxon>
        <taxon>Bacillota</taxon>
        <taxon>Bacilli</taxon>
        <taxon>Lactobacillales</taxon>
        <taxon>Streptococcaceae</taxon>
        <taxon>Streptococcus</taxon>
    </lineage>
</organism>
<sequence length="158" mass="18660">MSVNEKLRDIIRYILIKYPYPFDLNKTRLTKLVYLIDWKTAQKQKNVSSGINWYFDNYGPYVPDVMKEAVSDEHIIIDEGLSNYGGTRYTFQIKDLNLNDIIYLDEQEREIIDDVIESTKDLSFNNFINYIYNTPPVIQTPQYEFLDLVKIASESVNH</sequence>
<evidence type="ECO:0000313" key="2">
    <source>
        <dbReference type="EMBL" id="MDY4336529.1"/>
    </source>
</evidence>
<dbReference type="Proteomes" id="UP001272345">
    <property type="component" value="Unassembled WGS sequence"/>
</dbReference>
<dbReference type="InterPro" id="IPR025272">
    <property type="entry name" value="SocA_Panacea"/>
</dbReference>
<evidence type="ECO:0000259" key="1">
    <source>
        <dbReference type="Pfam" id="PF13274"/>
    </source>
</evidence>
<dbReference type="Pfam" id="PF13274">
    <property type="entry name" value="SocA_Panacea"/>
    <property type="match status" value="1"/>
</dbReference>